<keyword evidence="1" id="KW-1133">Transmembrane helix</keyword>
<keyword evidence="3" id="KW-1185">Reference proteome</keyword>
<accession>A0A5N0TLB2</accession>
<keyword evidence="1" id="KW-0812">Transmembrane</keyword>
<organism evidence="2 3">
    <name type="scientific">Marinihelvus fidelis</name>
    <dbReference type="NCBI Taxonomy" id="2613842"/>
    <lineage>
        <taxon>Bacteria</taxon>
        <taxon>Pseudomonadati</taxon>
        <taxon>Pseudomonadota</taxon>
        <taxon>Gammaproteobacteria</taxon>
        <taxon>Chromatiales</taxon>
        <taxon>Wenzhouxiangellaceae</taxon>
        <taxon>Marinihelvus</taxon>
    </lineage>
</organism>
<dbReference type="RefSeq" id="WP_150862459.1">
    <property type="nucleotide sequence ID" value="NZ_VYXP01000001.1"/>
</dbReference>
<reference evidence="2 3" key="1">
    <citation type="submission" date="2019-09" db="EMBL/GenBank/DDBJ databases">
        <title>Wenzhouxiangella sp. Genome sequencing and assembly.</title>
        <authorList>
            <person name="Zhang R."/>
        </authorList>
    </citation>
    <scope>NUCLEOTIDE SEQUENCE [LARGE SCALE GENOMIC DNA]</scope>
    <source>
        <strain evidence="2 3">W260</strain>
    </source>
</reference>
<keyword evidence="1" id="KW-0472">Membrane</keyword>
<dbReference type="EMBL" id="VYXP01000001">
    <property type="protein sequence ID" value="KAA9134109.1"/>
    <property type="molecule type" value="Genomic_DNA"/>
</dbReference>
<protein>
    <submittedName>
        <fullName evidence="2">Uncharacterized protein</fullName>
    </submittedName>
</protein>
<feature type="transmembrane region" description="Helical" evidence="1">
    <location>
        <begin position="74"/>
        <end position="94"/>
    </location>
</feature>
<name>A0A5N0TLB2_9GAMM</name>
<gene>
    <name evidence="2" type="ORF">F3N42_00745</name>
</gene>
<sequence length="229" mass="24155">MADPGHMKDKVDLYVAGALSDEETAEFELQMMSSTELQDEVEAALALRVAVEKAPGADGTSEAIRATGRFSAPMARYATAASVLLAIVSVALFWRSNSEVRTLREMLDTTGAPYSSVVQVRLDSGAMRSAGTPGNVRVIQVPPQDGLVLFSLDVPLELAASPAVDLELAFSSGHPSLDLAATPQPNGKVLVAIPARSVPTGRATLLLRSTNGTDAVSNAIDLEFRRTPH</sequence>
<proteinExistence type="predicted"/>
<dbReference type="AlphaFoldDB" id="A0A5N0TLB2"/>
<comment type="caution">
    <text evidence="2">The sequence shown here is derived from an EMBL/GenBank/DDBJ whole genome shotgun (WGS) entry which is preliminary data.</text>
</comment>
<evidence type="ECO:0000313" key="2">
    <source>
        <dbReference type="EMBL" id="KAA9134109.1"/>
    </source>
</evidence>
<dbReference type="Proteomes" id="UP000325372">
    <property type="component" value="Unassembled WGS sequence"/>
</dbReference>
<evidence type="ECO:0000256" key="1">
    <source>
        <dbReference type="SAM" id="Phobius"/>
    </source>
</evidence>
<evidence type="ECO:0000313" key="3">
    <source>
        <dbReference type="Proteomes" id="UP000325372"/>
    </source>
</evidence>